<dbReference type="InParanoid" id="A0A0H2RX50"/>
<name>A0A0H2RX50_9AGAM</name>
<dbReference type="EMBL" id="KQ086057">
    <property type="protein sequence ID" value="KLO09391.1"/>
    <property type="molecule type" value="Genomic_DNA"/>
</dbReference>
<accession>A0A0H2RX50</accession>
<dbReference type="Proteomes" id="UP000053477">
    <property type="component" value="Unassembled WGS sequence"/>
</dbReference>
<dbReference type="AlphaFoldDB" id="A0A0H2RX50"/>
<evidence type="ECO:0000313" key="3">
    <source>
        <dbReference type="Proteomes" id="UP000053477"/>
    </source>
</evidence>
<keyword evidence="1" id="KW-1133">Transmembrane helix</keyword>
<keyword evidence="1" id="KW-0472">Membrane</keyword>
<sequence length="285" mass="32734">MPRVKNTQLNRRGPGRTLDNGFRRLAFLLEVGVGKLAYHAGLGPYAKAERTLSIFDVDDLSGVRVGEKECSLFLGNARSYNPAIQLMAFLAIICLVAASPSHRLTFRRCLGSKYTAQTTIQSWKRHNIFYNRVWKRMHELVSRCLSCSHESNSDIMTSFLELKRHGDWNTRVDFSEFAKILDRCKDIHDYSLTIEFMACGWNGEGLLAYVEECGFRNSILYNCAKAIERGLECAFEFRKLKSRFDYRHFLIFVDHFTSEMRVSARALNREKMGELATLDSKLDVA</sequence>
<evidence type="ECO:0000256" key="1">
    <source>
        <dbReference type="SAM" id="Phobius"/>
    </source>
</evidence>
<keyword evidence="1" id="KW-0812">Transmembrane</keyword>
<protein>
    <submittedName>
        <fullName evidence="2">Uncharacterized protein</fullName>
    </submittedName>
</protein>
<evidence type="ECO:0000313" key="2">
    <source>
        <dbReference type="EMBL" id="KLO09391.1"/>
    </source>
</evidence>
<feature type="transmembrane region" description="Helical" evidence="1">
    <location>
        <begin position="80"/>
        <end position="98"/>
    </location>
</feature>
<reference evidence="2 3" key="1">
    <citation type="submission" date="2015-04" db="EMBL/GenBank/DDBJ databases">
        <title>Complete genome sequence of Schizopora paradoxa KUC8140, a cosmopolitan wood degrader in East Asia.</title>
        <authorList>
            <consortium name="DOE Joint Genome Institute"/>
            <person name="Min B."/>
            <person name="Park H."/>
            <person name="Jang Y."/>
            <person name="Kim J.-J."/>
            <person name="Kim K.H."/>
            <person name="Pangilinan J."/>
            <person name="Lipzen A."/>
            <person name="Riley R."/>
            <person name="Grigoriev I.V."/>
            <person name="Spatafora J.W."/>
            <person name="Choi I.-G."/>
        </authorList>
    </citation>
    <scope>NUCLEOTIDE SEQUENCE [LARGE SCALE GENOMIC DNA]</scope>
    <source>
        <strain evidence="2 3">KUC8140</strain>
    </source>
</reference>
<proteinExistence type="predicted"/>
<organism evidence="2 3">
    <name type="scientific">Schizopora paradoxa</name>
    <dbReference type="NCBI Taxonomy" id="27342"/>
    <lineage>
        <taxon>Eukaryota</taxon>
        <taxon>Fungi</taxon>
        <taxon>Dikarya</taxon>
        <taxon>Basidiomycota</taxon>
        <taxon>Agaricomycotina</taxon>
        <taxon>Agaricomycetes</taxon>
        <taxon>Hymenochaetales</taxon>
        <taxon>Schizoporaceae</taxon>
        <taxon>Schizopora</taxon>
    </lineage>
</organism>
<keyword evidence="3" id="KW-1185">Reference proteome</keyword>
<gene>
    <name evidence="2" type="ORF">SCHPADRAFT_907787</name>
</gene>